<name>A0A6J4ED10_9PSED</name>
<gene>
    <name evidence="2" type="ORF">TUM18999_44920</name>
    <name evidence="3" type="ORF">TUM20286_07180</name>
</gene>
<dbReference type="InterPro" id="IPR024422">
    <property type="entry name" value="Protein_unknown_function_OB"/>
</dbReference>
<dbReference type="Proteomes" id="UP001054892">
    <property type="component" value="Unassembled WGS sequence"/>
</dbReference>
<evidence type="ECO:0000313" key="3">
    <source>
        <dbReference type="EMBL" id="GJN50966.1"/>
    </source>
</evidence>
<dbReference type="Pfam" id="PF12869">
    <property type="entry name" value="tRNA_anti-like"/>
    <property type="match status" value="1"/>
</dbReference>
<proteinExistence type="predicted"/>
<dbReference type="RefSeq" id="WP_173171927.1">
    <property type="nucleotide sequence ID" value="NZ_AP023189.1"/>
</dbReference>
<evidence type="ECO:0000313" key="2">
    <source>
        <dbReference type="EMBL" id="BCG26301.1"/>
    </source>
</evidence>
<dbReference type="EMBL" id="BQKM01000001">
    <property type="protein sequence ID" value="GJN50966.1"/>
    <property type="molecule type" value="Genomic_DNA"/>
</dbReference>
<keyword evidence="1" id="KW-0472">Membrane</keyword>
<dbReference type="AlphaFoldDB" id="A0A6J4ED10"/>
<evidence type="ECO:0000313" key="5">
    <source>
        <dbReference type="Proteomes" id="UP001054892"/>
    </source>
</evidence>
<reference evidence="2 4" key="1">
    <citation type="submission" date="2020-05" db="EMBL/GenBank/DDBJ databases">
        <title>Characterization of novel class B3 metallo-beta-lactamase from novel Pseudomonas species.</title>
        <authorList>
            <person name="Yamada K."/>
            <person name="Aoki K."/>
            <person name="Ishii Y."/>
        </authorList>
    </citation>
    <scope>NUCLEOTIDE SEQUENCE [LARGE SCALE GENOMIC DNA]</scope>
    <source>
        <strain evidence="2 4">TUM18999</strain>
        <strain evidence="3 5">TUM20286</strain>
    </source>
</reference>
<evidence type="ECO:0008006" key="6">
    <source>
        <dbReference type="Google" id="ProtNLM"/>
    </source>
</evidence>
<keyword evidence="5" id="KW-1185">Reference proteome</keyword>
<keyword evidence="1" id="KW-0812">Transmembrane</keyword>
<evidence type="ECO:0000256" key="1">
    <source>
        <dbReference type="SAM" id="Phobius"/>
    </source>
</evidence>
<keyword evidence="1" id="KW-1133">Transmembrane helix</keyword>
<accession>A0A6J4ED10</accession>
<evidence type="ECO:0000313" key="4">
    <source>
        <dbReference type="Proteomes" id="UP000509383"/>
    </source>
</evidence>
<dbReference type="EMBL" id="AP023189">
    <property type="protein sequence ID" value="BCG26301.1"/>
    <property type="molecule type" value="Genomic_DNA"/>
</dbReference>
<sequence length="225" mass="24703">MALLQCFECKKPVSSAAAACPGCGAPVQQHAPAVVAAVPQRTMGFWMVIGVLFMPYIFAWFLLRKGYSRSARVVGFSWMFIGLLGLMVNKVPHTKSPDFDPVAAAQQRAQLKAEQEAREIEALPLYKASELARAYADNTVAADQEFKGKRFKVTGTVDAINTDFLGKPYVSLRGGVNQFMEPQFAFDKDQVDDLAELRKGMKVTLVCTGRGDVAKTPMSRDCNLL</sequence>
<feature type="transmembrane region" description="Helical" evidence="1">
    <location>
        <begin position="43"/>
        <end position="63"/>
    </location>
</feature>
<feature type="transmembrane region" description="Helical" evidence="1">
    <location>
        <begin position="70"/>
        <end position="88"/>
    </location>
</feature>
<dbReference type="KEGG" id="ptw:TUM18999_44920"/>
<organism evidence="2 4">
    <name type="scientific">Pseudomonas tohonis</name>
    <dbReference type="NCBI Taxonomy" id="2725477"/>
    <lineage>
        <taxon>Bacteria</taxon>
        <taxon>Pseudomonadati</taxon>
        <taxon>Pseudomonadota</taxon>
        <taxon>Gammaproteobacteria</taxon>
        <taxon>Pseudomonadales</taxon>
        <taxon>Pseudomonadaceae</taxon>
        <taxon>Pseudomonas</taxon>
    </lineage>
</organism>
<protein>
    <recommendedName>
        <fullName evidence="6">tRNA_anti-like</fullName>
    </recommendedName>
</protein>
<dbReference type="Proteomes" id="UP000509383">
    <property type="component" value="Chromosome"/>
</dbReference>